<comment type="pathway">
    <text evidence="27">Glycan biosynthesis.</text>
</comment>
<dbReference type="Pfam" id="PF17092">
    <property type="entry name" value="PCB_OB"/>
    <property type="match status" value="1"/>
</dbReference>
<evidence type="ECO:0000256" key="9">
    <source>
        <dbReference type="ARBA" id="ARBA00022519"/>
    </source>
</evidence>
<dbReference type="GO" id="GO:0009252">
    <property type="term" value="P:peptidoglycan biosynthetic process"/>
    <property type="evidence" value="ECO:0007669"/>
    <property type="project" value="UniProtKB-UniPathway"/>
</dbReference>
<comment type="similarity">
    <text evidence="4">In the C-terminal section; belongs to the transpeptidase family.</text>
</comment>
<dbReference type="GO" id="GO:0008955">
    <property type="term" value="F:peptidoglycan glycosyltransferase activity"/>
    <property type="evidence" value="ECO:0007669"/>
    <property type="project" value="UniProtKB-EC"/>
</dbReference>
<dbReference type="PANTHER" id="PTHR32282:SF27">
    <property type="entry name" value="PENICILLIN-BINDING PROTEIN 1A"/>
    <property type="match status" value="1"/>
</dbReference>
<evidence type="ECO:0000256" key="12">
    <source>
        <dbReference type="ARBA" id="ARBA00022676"/>
    </source>
</evidence>
<keyword evidence="17" id="KW-0735">Signal-anchor</keyword>
<dbReference type="InterPro" id="IPR001460">
    <property type="entry name" value="PCN-bd_Tpept"/>
</dbReference>
<evidence type="ECO:0000259" key="32">
    <source>
        <dbReference type="Pfam" id="PF17092"/>
    </source>
</evidence>
<reference evidence="33 34" key="1">
    <citation type="submission" date="2017-08" db="EMBL/GenBank/DDBJ databases">
        <title>Reclassification of Bisgaard taxon 37 and 44.</title>
        <authorList>
            <person name="Christensen H."/>
        </authorList>
    </citation>
    <scope>NUCLEOTIDE SEQUENCE [LARGE SCALE GENOMIC DNA]</scope>
    <source>
        <strain evidence="33 34">B96_3</strain>
    </source>
</reference>
<dbReference type="UniPathway" id="UPA00219"/>
<evidence type="ECO:0000259" key="30">
    <source>
        <dbReference type="Pfam" id="PF00905"/>
    </source>
</evidence>
<comment type="catalytic activity">
    <reaction evidence="24">
        <text>Preferential cleavage: (Ac)2-L-Lys-D-Ala-|-D-Ala. Also transpeptidation of peptidyl-alanyl moieties that are N-acyl substituents of D-alanine.</text>
        <dbReference type="EC" id="3.4.16.4"/>
    </reaction>
</comment>
<keyword evidence="20 29" id="KW-0472">Membrane</keyword>
<dbReference type="GO" id="GO:0030288">
    <property type="term" value="C:outer membrane-bounded periplasmic space"/>
    <property type="evidence" value="ECO:0007669"/>
    <property type="project" value="TreeGrafter"/>
</dbReference>
<evidence type="ECO:0000256" key="29">
    <source>
        <dbReference type="SAM" id="Phobius"/>
    </source>
</evidence>
<dbReference type="EC" id="3.4.16.4" evidence="6"/>
<evidence type="ECO:0000256" key="24">
    <source>
        <dbReference type="ARBA" id="ARBA00034000"/>
    </source>
</evidence>
<evidence type="ECO:0000256" key="14">
    <source>
        <dbReference type="ARBA" id="ARBA00022692"/>
    </source>
</evidence>
<dbReference type="GO" id="GO:0071555">
    <property type="term" value="P:cell wall organization"/>
    <property type="evidence" value="ECO:0007669"/>
    <property type="project" value="UniProtKB-KW"/>
</dbReference>
<evidence type="ECO:0000256" key="22">
    <source>
        <dbReference type="ARBA" id="ARBA00023268"/>
    </source>
</evidence>
<evidence type="ECO:0000256" key="11">
    <source>
        <dbReference type="ARBA" id="ARBA00022670"/>
    </source>
</evidence>
<evidence type="ECO:0000256" key="20">
    <source>
        <dbReference type="ARBA" id="ARBA00023136"/>
    </source>
</evidence>
<dbReference type="EMBL" id="NRHC01000001">
    <property type="protein sequence ID" value="RIY34574.1"/>
    <property type="molecule type" value="Genomic_DNA"/>
</dbReference>
<feature type="region of interest" description="Disordered" evidence="28">
    <location>
        <begin position="701"/>
        <end position="727"/>
    </location>
</feature>
<keyword evidence="23" id="KW-0961">Cell wall biogenesis/degradation</keyword>
<name>A0A3A1YEE6_9GAMM</name>
<evidence type="ECO:0000256" key="18">
    <source>
        <dbReference type="ARBA" id="ARBA00022984"/>
    </source>
</evidence>
<feature type="domain" description="Glycosyl transferase family 51" evidence="31">
    <location>
        <begin position="57"/>
        <end position="231"/>
    </location>
</feature>
<feature type="transmembrane region" description="Helical" evidence="29">
    <location>
        <begin position="12"/>
        <end position="32"/>
    </location>
</feature>
<dbReference type="FunFam" id="1.10.3810.10:FF:000003">
    <property type="entry name" value="Penicillin-binding protein 1a"/>
    <property type="match status" value="1"/>
</dbReference>
<evidence type="ECO:0000256" key="10">
    <source>
        <dbReference type="ARBA" id="ARBA00022645"/>
    </source>
</evidence>
<sequence length="895" mass="99750">MKVKKIFNTLFYTGLTLGTIGAASLVGFYSYLSTDLPDVKSFTPTFSEPLRVYDRNGELISSYGSERRITLTYEQFPEVLRDAVIAIEDRRFFEHGGVDFRSIARASYILLTTRSKSQGASTITQQVARNFFLSSKKEFIRKFKEMILAVRMEKSMTKEEILAAYMNKIYLGHRSYGFAEAARTYFNKSVEQLTLSEAALLAGIQQAPSKLNPIYSLKNATARRNQVLLAMNETGAITQAQYEQAINTPVELNPRRVENQGVGYVSEMVRQALYNRYGEKAYSEGFKVYTTVDNTLQRQATEALRRNLISYDQRKGWRADDNQRFLFTNGEELVSYQDHQHIQVKVKEEGKLVERTLTLTDIINRFKLSNYSRAFDPLYPVVVLKVGQSEAQVVDLNGNIMPLSLKSMEWAGKYINADRKGAAPKAVTDLLSVGQIVYVEKKIGNQGVEASLSQIPNVNSGLISLNSVDGAIEAMVGGFAYDLSKFNRATQATVQVGSSFKPFLYAAALEKFSALSSYTYSWGTIVRDEPIAIRDNDKIWKPKNYGDRYKGDMTLRQAFAESRNIIAVKLMQQVGPNYMSRFLQRLGFSSNTFLPTLSLALGTANFTPLEMARAYATFDNGGFLINPYLITRIEDIQGNVIYQANPLVACVNDTPECNNIQPVDPITDDTEFSTATNQDLINLDQTGLSEEDDLDALINASTQQRSVNQSEAASATDTGLSDESTMAHQNNKYAPRVLSADVAWLMWSGLNSNVYGRPGYSGTAARTASLHHQDIGGKTGTTNDSKSAWFVGYANKYVTATFVAFDNATTLGRRELGGSLALNNWIAFEKFQLADVKGTWTRAMPDNIQGYRINAQGYQTTNGGYIEFYRIPQVPPVAPSQDSNLDLNSDESGIF</sequence>
<keyword evidence="12" id="KW-0328">Glycosyltransferase</keyword>
<evidence type="ECO:0000256" key="23">
    <source>
        <dbReference type="ARBA" id="ARBA00023316"/>
    </source>
</evidence>
<dbReference type="GO" id="GO:0006508">
    <property type="term" value="P:proteolysis"/>
    <property type="evidence" value="ECO:0007669"/>
    <property type="project" value="UniProtKB-KW"/>
</dbReference>
<accession>A0A3A1YEE6</accession>
<dbReference type="InterPro" id="IPR031376">
    <property type="entry name" value="PCB_OB"/>
</dbReference>
<dbReference type="InterPro" id="IPR036950">
    <property type="entry name" value="PBP_transglycosylase"/>
</dbReference>
<keyword evidence="19 29" id="KW-1133">Transmembrane helix</keyword>
<keyword evidence="14 29" id="KW-0812">Transmembrane</keyword>
<dbReference type="GO" id="GO:0009002">
    <property type="term" value="F:serine-type D-Ala-D-Ala carboxypeptidase activity"/>
    <property type="evidence" value="ECO:0007669"/>
    <property type="project" value="UniProtKB-EC"/>
</dbReference>
<keyword evidence="10" id="KW-0121">Carboxypeptidase</keyword>
<comment type="function">
    <text evidence="1">Cell wall formation. Synthesis of cross-linked peptidoglycan from the lipid intermediates. The enzyme has a penicillin-insensitive transglycosylase N-terminal domain (formation of linear glycan strands) and a penicillin-sensitive transpeptidase C-terminal domain (cross-linking of the peptide subunits).</text>
</comment>
<evidence type="ECO:0000256" key="19">
    <source>
        <dbReference type="ARBA" id="ARBA00022989"/>
    </source>
</evidence>
<dbReference type="EC" id="2.4.99.28" evidence="25"/>
<keyword evidence="22" id="KW-0511">Multifunctional enzyme</keyword>
<dbReference type="Gene3D" id="3.40.710.10">
    <property type="entry name" value="DD-peptidase/beta-lactamase superfamily"/>
    <property type="match status" value="3"/>
</dbReference>
<dbReference type="InterPro" id="IPR050396">
    <property type="entry name" value="Glycosyltr_51/Transpeptidase"/>
</dbReference>
<proteinExistence type="inferred from homology"/>
<protein>
    <recommendedName>
        <fullName evidence="7">Penicillin-binding protein 1A</fullName>
        <ecNumber evidence="25">2.4.99.28</ecNumber>
        <ecNumber evidence="6">3.4.16.4</ecNumber>
    </recommendedName>
</protein>
<dbReference type="InterPro" id="IPR023346">
    <property type="entry name" value="Lysozyme-like_dom_sf"/>
</dbReference>
<evidence type="ECO:0000256" key="4">
    <source>
        <dbReference type="ARBA" id="ARBA00007090"/>
    </source>
</evidence>
<feature type="domain" description="Penicillin-binding protein OB-like" evidence="32">
    <location>
        <begin position="374"/>
        <end position="458"/>
    </location>
</feature>
<evidence type="ECO:0000313" key="34">
    <source>
        <dbReference type="Proteomes" id="UP000265691"/>
    </source>
</evidence>
<comment type="similarity">
    <text evidence="5">In the N-terminal section; belongs to the glycosyltransferase 51 family.</text>
</comment>
<keyword evidence="18" id="KW-0573">Peptidoglycan synthesis</keyword>
<evidence type="ECO:0000256" key="15">
    <source>
        <dbReference type="ARBA" id="ARBA00022801"/>
    </source>
</evidence>
<dbReference type="GO" id="GO:0008360">
    <property type="term" value="P:regulation of cell shape"/>
    <property type="evidence" value="ECO:0007669"/>
    <property type="project" value="UniProtKB-KW"/>
</dbReference>
<comment type="caution">
    <text evidence="33">The sequence shown here is derived from an EMBL/GenBank/DDBJ whole genome shotgun (WGS) entry which is preliminary data.</text>
</comment>
<keyword evidence="8" id="KW-1003">Cell membrane</keyword>
<evidence type="ECO:0000256" key="26">
    <source>
        <dbReference type="ARBA" id="ARBA00049902"/>
    </source>
</evidence>
<evidence type="ECO:0000259" key="31">
    <source>
        <dbReference type="Pfam" id="PF00912"/>
    </source>
</evidence>
<keyword evidence="16" id="KW-0133">Cell shape</keyword>
<dbReference type="OrthoDB" id="9766909at2"/>
<feature type="domain" description="Penicillin-binding protein transpeptidase" evidence="30">
    <location>
        <begin position="466"/>
        <end position="652"/>
    </location>
</feature>
<comment type="pathway">
    <text evidence="3">Cell wall biogenesis; peptidoglycan biosynthesis.</text>
</comment>
<evidence type="ECO:0000256" key="8">
    <source>
        <dbReference type="ARBA" id="ARBA00022475"/>
    </source>
</evidence>
<evidence type="ECO:0000256" key="1">
    <source>
        <dbReference type="ARBA" id="ARBA00002624"/>
    </source>
</evidence>
<keyword evidence="13" id="KW-0808">Transferase</keyword>
<dbReference type="GO" id="GO:0008658">
    <property type="term" value="F:penicillin binding"/>
    <property type="evidence" value="ECO:0007669"/>
    <property type="project" value="InterPro"/>
</dbReference>
<evidence type="ECO:0000256" key="21">
    <source>
        <dbReference type="ARBA" id="ARBA00023251"/>
    </source>
</evidence>
<dbReference type="SUPFAM" id="SSF53955">
    <property type="entry name" value="Lysozyme-like"/>
    <property type="match status" value="1"/>
</dbReference>
<keyword evidence="11" id="KW-0645">Protease</keyword>
<dbReference type="RefSeq" id="WP_119524173.1">
    <property type="nucleotide sequence ID" value="NZ_NRHC01000001.1"/>
</dbReference>
<evidence type="ECO:0000313" key="33">
    <source>
        <dbReference type="EMBL" id="RIY34574.1"/>
    </source>
</evidence>
<evidence type="ECO:0000256" key="17">
    <source>
        <dbReference type="ARBA" id="ARBA00022968"/>
    </source>
</evidence>
<dbReference type="Gene3D" id="1.10.3810.10">
    <property type="entry name" value="Biosynthetic peptidoglycan transglycosylase-like"/>
    <property type="match status" value="1"/>
</dbReference>
<dbReference type="AlphaFoldDB" id="A0A3A1YEE6"/>
<organism evidence="33 34">
    <name type="scientific">Psittacicella hinzii</name>
    <dbReference type="NCBI Taxonomy" id="2028575"/>
    <lineage>
        <taxon>Bacteria</taxon>
        <taxon>Pseudomonadati</taxon>
        <taxon>Pseudomonadota</taxon>
        <taxon>Gammaproteobacteria</taxon>
        <taxon>Pasteurellales</taxon>
        <taxon>Psittacicellaceae</taxon>
        <taxon>Psittacicella</taxon>
    </lineage>
</organism>
<evidence type="ECO:0000256" key="13">
    <source>
        <dbReference type="ARBA" id="ARBA00022679"/>
    </source>
</evidence>
<evidence type="ECO:0000256" key="5">
    <source>
        <dbReference type="ARBA" id="ARBA00007739"/>
    </source>
</evidence>
<dbReference type="PANTHER" id="PTHR32282">
    <property type="entry name" value="BINDING PROTEIN TRANSPEPTIDASE, PUTATIVE-RELATED"/>
    <property type="match status" value="1"/>
</dbReference>
<dbReference type="Pfam" id="PF00912">
    <property type="entry name" value="Transgly"/>
    <property type="match status" value="1"/>
</dbReference>
<dbReference type="InterPro" id="IPR001264">
    <property type="entry name" value="Glyco_trans_51"/>
</dbReference>
<keyword evidence="21" id="KW-0046">Antibiotic resistance</keyword>
<evidence type="ECO:0000256" key="28">
    <source>
        <dbReference type="SAM" id="MobiDB-lite"/>
    </source>
</evidence>
<keyword evidence="34" id="KW-1185">Reference proteome</keyword>
<dbReference type="Proteomes" id="UP000265691">
    <property type="component" value="Unassembled WGS sequence"/>
</dbReference>
<evidence type="ECO:0000256" key="7">
    <source>
        <dbReference type="ARBA" id="ARBA00018638"/>
    </source>
</evidence>
<dbReference type="SUPFAM" id="SSF56601">
    <property type="entry name" value="beta-lactamase/transpeptidase-like"/>
    <property type="match status" value="1"/>
</dbReference>
<dbReference type="GO" id="GO:0005886">
    <property type="term" value="C:plasma membrane"/>
    <property type="evidence" value="ECO:0007669"/>
    <property type="project" value="UniProtKB-SubCell"/>
</dbReference>
<evidence type="ECO:0000256" key="25">
    <source>
        <dbReference type="ARBA" id="ARBA00044770"/>
    </source>
</evidence>
<evidence type="ECO:0000256" key="16">
    <source>
        <dbReference type="ARBA" id="ARBA00022960"/>
    </source>
</evidence>
<dbReference type="InterPro" id="IPR012338">
    <property type="entry name" value="Beta-lactam/transpept-like"/>
</dbReference>
<gene>
    <name evidence="33" type="ORF">CKF54_00185</name>
</gene>
<dbReference type="GO" id="GO:0046677">
    <property type="term" value="P:response to antibiotic"/>
    <property type="evidence" value="ECO:0007669"/>
    <property type="project" value="UniProtKB-KW"/>
</dbReference>
<evidence type="ECO:0000256" key="27">
    <source>
        <dbReference type="ARBA" id="ARBA00060592"/>
    </source>
</evidence>
<comment type="subcellular location">
    <subcellularLocation>
        <location evidence="2">Cell inner membrane</location>
        <topology evidence="2">Single-pass type II membrane protein</topology>
    </subcellularLocation>
</comment>
<evidence type="ECO:0000256" key="6">
    <source>
        <dbReference type="ARBA" id="ARBA00012448"/>
    </source>
</evidence>
<dbReference type="Pfam" id="PF00905">
    <property type="entry name" value="Transpeptidase"/>
    <property type="match status" value="1"/>
</dbReference>
<evidence type="ECO:0000256" key="3">
    <source>
        <dbReference type="ARBA" id="ARBA00004752"/>
    </source>
</evidence>
<keyword evidence="15" id="KW-0378">Hydrolase</keyword>
<comment type="catalytic activity">
    <reaction evidence="26">
        <text>[GlcNAc-(1-&gt;4)-Mur2Ac(oyl-L-Ala-gamma-D-Glu-L-Lys-D-Ala-D-Ala)](n)-di-trans,octa-cis-undecaprenyl diphosphate + beta-D-GlcNAc-(1-&gt;4)-Mur2Ac(oyl-L-Ala-gamma-D-Glu-L-Lys-D-Ala-D-Ala)-di-trans,octa-cis-undecaprenyl diphosphate = [GlcNAc-(1-&gt;4)-Mur2Ac(oyl-L-Ala-gamma-D-Glu-L-Lys-D-Ala-D-Ala)](n+1)-di-trans,octa-cis-undecaprenyl diphosphate + di-trans,octa-cis-undecaprenyl diphosphate + H(+)</text>
        <dbReference type="Rhea" id="RHEA:23708"/>
        <dbReference type="Rhea" id="RHEA-COMP:9602"/>
        <dbReference type="Rhea" id="RHEA-COMP:9603"/>
        <dbReference type="ChEBI" id="CHEBI:15378"/>
        <dbReference type="ChEBI" id="CHEBI:58405"/>
        <dbReference type="ChEBI" id="CHEBI:60033"/>
        <dbReference type="ChEBI" id="CHEBI:78435"/>
        <dbReference type="EC" id="2.4.99.28"/>
    </reaction>
</comment>
<keyword evidence="9" id="KW-0997">Cell inner membrane</keyword>
<evidence type="ECO:0000256" key="2">
    <source>
        <dbReference type="ARBA" id="ARBA00004249"/>
    </source>
</evidence>